<dbReference type="EMBL" id="CAUYUJ010014884">
    <property type="protein sequence ID" value="CAK0847227.1"/>
    <property type="molecule type" value="Genomic_DNA"/>
</dbReference>
<organism evidence="1 2">
    <name type="scientific">Prorocentrum cordatum</name>
    <dbReference type="NCBI Taxonomy" id="2364126"/>
    <lineage>
        <taxon>Eukaryota</taxon>
        <taxon>Sar</taxon>
        <taxon>Alveolata</taxon>
        <taxon>Dinophyceae</taxon>
        <taxon>Prorocentrales</taxon>
        <taxon>Prorocentraceae</taxon>
        <taxon>Prorocentrum</taxon>
    </lineage>
</organism>
<proteinExistence type="predicted"/>
<evidence type="ECO:0008006" key="3">
    <source>
        <dbReference type="Google" id="ProtNLM"/>
    </source>
</evidence>
<dbReference type="InterPro" id="IPR036691">
    <property type="entry name" value="Endo/exonu/phosph_ase_sf"/>
</dbReference>
<reference evidence="1" key="1">
    <citation type="submission" date="2023-10" db="EMBL/GenBank/DDBJ databases">
        <authorList>
            <person name="Chen Y."/>
            <person name="Shah S."/>
            <person name="Dougan E. K."/>
            <person name="Thang M."/>
            <person name="Chan C."/>
        </authorList>
    </citation>
    <scope>NUCLEOTIDE SEQUENCE [LARGE SCALE GENOMIC DNA]</scope>
</reference>
<accession>A0ABN9TMK2</accession>
<dbReference type="SUPFAM" id="SSF56219">
    <property type="entry name" value="DNase I-like"/>
    <property type="match status" value="1"/>
</dbReference>
<sequence>MRLHLGPEQDGEHLLAAAHAPGSCSARAEAMSGLSGRHPGRLQHLALHLGGNRAVHLLNVYGYAGGRTDRERNADLILEGLEWLRGLGGAPALLVGDLNCNVAESGLEGLLGMAGWRDLLRLALRALDYVLANQEALGLVERVGIRWDLGFATHAALWVELRASAPERALMRRPVQRLDGDAIEGWGAREAREAAATVVAGFGTPFHGALGRHDVEAAWQSLRSAMVAMSTLMALRQADADHAVWRAALADLRPDVELPATLLEHAEAAWRAAQAAARSQRRQEWRRWAQESLANAQGRLYRWIRGGSVLEADLVPDPAAGAAAAAAGSRSWLLALRGGPAARLRHFEGPWRALWQRQSAPPLGEEWLQALDGLPAFPERAPWTAETVSSLLRRMPRRKKPGLDGWTAKELRLLPPELHGWIAELFEEIEACGSWPSELVEPEGLLLPKPGGGADPMDRRPIWLLPILYRLWAAGRARLFARWRLRWAGEEVQRGAEELAWELALEQEAAEALSETIAGAALD</sequence>
<keyword evidence="2" id="KW-1185">Reference proteome</keyword>
<protein>
    <recommendedName>
        <fullName evidence="3">Endonuclease/exonuclease/phosphatase domain-containing protein</fullName>
    </recommendedName>
</protein>
<comment type="caution">
    <text evidence="1">The sequence shown here is derived from an EMBL/GenBank/DDBJ whole genome shotgun (WGS) entry which is preliminary data.</text>
</comment>
<evidence type="ECO:0000313" key="2">
    <source>
        <dbReference type="Proteomes" id="UP001189429"/>
    </source>
</evidence>
<evidence type="ECO:0000313" key="1">
    <source>
        <dbReference type="EMBL" id="CAK0847227.1"/>
    </source>
</evidence>
<name>A0ABN9TMK2_9DINO</name>
<gene>
    <name evidence="1" type="ORF">PCOR1329_LOCUS40502</name>
</gene>
<dbReference type="Gene3D" id="3.60.10.10">
    <property type="entry name" value="Endonuclease/exonuclease/phosphatase"/>
    <property type="match status" value="1"/>
</dbReference>
<dbReference type="Proteomes" id="UP001189429">
    <property type="component" value="Unassembled WGS sequence"/>
</dbReference>
<feature type="non-terminal residue" evidence="1">
    <location>
        <position position="523"/>
    </location>
</feature>